<proteinExistence type="predicted"/>
<accession>A0A1C7LJT7</accession>
<reference evidence="1 2" key="1">
    <citation type="submission" date="2016-03" db="EMBL/GenBank/DDBJ databases">
        <title>Whole genome sequencing of Grifola frondosa 9006-11.</title>
        <authorList>
            <person name="Min B."/>
            <person name="Park H."/>
            <person name="Kim J.-G."/>
            <person name="Cho H."/>
            <person name="Oh Y.-L."/>
            <person name="Kong W.-S."/>
            <person name="Choi I.-G."/>
        </authorList>
    </citation>
    <scope>NUCLEOTIDE SEQUENCE [LARGE SCALE GENOMIC DNA]</scope>
    <source>
        <strain evidence="1 2">9006-11</strain>
    </source>
</reference>
<dbReference type="Proteomes" id="UP000092993">
    <property type="component" value="Unassembled WGS sequence"/>
</dbReference>
<dbReference type="Gene3D" id="1.20.1250.20">
    <property type="entry name" value="MFS general substrate transporter like domains"/>
    <property type="match status" value="1"/>
</dbReference>
<dbReference type="PANTHER" id="PTHR23512:SF12">
    <property type="entry name" value="TRANSPORTER, PUTATIVE (AFU_ORTHOLOGUE AFUA_4G00260)-RELATED"/>
    <property type="match status" value="1"/>
</dbReference>
<dbReference type="SUPFAM" id="SSF103473">
    <property type="entry name" value="MFS general substrate transporter"/>
    <property type="match status" value="1"/>
</dbReference>
<dbReference type="PANTHER" id="PTHR23512">
    <property type="entry name" value="MAJOR FACILITATOR SUPERFAMILY DOMAIN-CONTAINING PROTEIN 1"/>
    <property type="match status" value="1"/>
</dbReference>
<name>A0A1C7LJT7_GRIFR</name>
<dbReference type="InterPro" id="IPR036259">
    <property type="entry name" value="MFS_trans_sf"/>
</dbReference>
<dbReference type="AlphaFoldDB" id="A0A1C7LJT7"/>
<sequence>MFSTVSLLETKRPTLRPRLRIHFPVHSTNGHVGAATDNLNSYPLLIVGKVLAATGDGSLYNAQHRIFSTYFAPGKSFTFSIGTIWCVANLAQFTGQSTANAITQNLGSYAWALWISSVITLFSFLERAAAHGAYQGQRLQPLRDPPPPAHVLARRAVCGV</sequence>
<comment type="caution">
    <text evidence="1">The sequence shown here is derived from an EMBL/GenBank/DDBJ whole genome shotgun (WGS) entry which is preliminary data.</text>
</comment>
<dbReference type="EMBL" id="LUGG01000060">
    <property type="protein sequence ID" value="OBZ65031.1"/>
    <property type="molecule type" value="Genomic_DNA"/>
</dbReference>
<evidence type="ECO:0000313" key="1">
    <source>
        <dbReference type="EMBL" id="OBZ65031.1"/>
    </source>
</evidence>
<keyword evidence="2" id="KW-1185">Reference proteome</keyword>
<organism evidence="1 2">
    <name type="scientific">Grifola frondosa</name>
    <name type="common">Maitake</name>
    <name type="synonym">Polyporus frondosus</name>
    <dbReference type="NCBI Taxonomy" id="5627"/>
    <lineage>
        <taxon>Eukaryota</taxon>
        <taxon>Fungi</taxon>
        <taxon>Dikarya</taxon>
        <taxon>Basidiomycota</taxon>
        <taxon>Agaricomycotina</taxon>
        <taxon>Agaricomycetes</taxon>
        <taxon>Polyporales</taxon>
        <taxon>Grifolaceae</taxon>
        <taxon>Grifola</taxon>
    </lineage>
</organism>
<dbReference type="OrthoDB" id="424834at2759"/>
<gene>
    <name evidence="1" type="ORF">A0H81_14992</name>
</gene>
<protein>
    <submittedName>
        <fullName evidence="1">Uncharacterized protein</fullName>
    </submittedName>
</protein>
<dbReference type="InterPro" id="IPR052187">
    <property type="entry name" value="MFSD1"/>
</dbReference>
<evidence type="ECO:0000313" key="2">
    <source>
        <dbReference type="Proteomes" id="UP000092993"/>
    </source>
</evidence>